<dbReference type="InParanoid" id="A0A1J7J0G4"/>
<feature type="compositionally biased region" description="Low complexity" evidence="1">
    <location>
        <begin position="278"/>
        <end position="300"/>
    </location>
</feature>
<organism evidence="2 3">
    <name type="scientific">Coniochaeta ligniaria NRRL 30616</name>
    <dbReference type="NCBI Taxonomy" id="1408157"/>
    <lineage>
        <taxon>Eukaryota</taxon>
        <taxon>Fungi</taxon>
        <taxon>Dikarya</taxon>
        <taxon>Ascomycota</taxon>
        <taxon>Pezizomycotina</taxon>
        <taxon>Sordariomycetes</taxon>
        <taxon>Sordariomycetidae</taxon>
        <taxon>Coniochaetales</taxon>
        <taxon>Coniochaetaceae</taxon>
        <taxon>Coniochaeta</taxon>
    </lineage>
</organism>
<feature type="compositionally biased region" description="Gly residues" evidence="1">
    <location>
        <begin position="345"/>
        <end position="357"/>
    </location>
</feature>
<evidence type="ECO:0000313" key="3">
    <source>
        <dbReference type="Proteomes" id="UP000182658"/>
    </source>
</evidence>
<accession>A0A1J7J0G4</accession>
<evidence type="ECO:0000313" key="2">
    <source>
        <dbReference type="EMBL" id="OIW23360.1"/>
    </source>
</evidence>
<dbReference type="AlphaFoldDB" id="A0A1J7J0G4"/>
<feature type="compositionally biased region" description="Basic and acidic residues" evidence="1">
    <location>
        <begin position="107"/>
        <end position="119"/>
    </location>
</feature>
<feature type="compositionally biased region" description="Polar residues" evidence="1">
    <location>
        <begin position="305"/>
        <end position="316"/>
    </location>
</feature>
<feature type="compositionally biased region" description="Polar residues" evidence="1">
    <location>
        <begin position="225"/>
        <end position="234"/>
    </location>
</feature>
<feature type="compositionally biased region" description="Gly residues" evidence="1">
    <location>
        <begin position="86"/>
        <end position="106"/>
    </location>
</feature>
<proteinExistence type="predicted"/>
<feature type="compositionally biased region" description="Acidic residues" evidence="1">
    <location>
        <begin position="198"/>
        <end position="216"/>
    </location>
</feature>
<reference evidence="2 3" key="1">
    <citation type="submission" date="2016-10" db="EMBL/GenBank/DDBJ databases">
        <title>Draft genome sequence of Coniochaeta ligniaria NRRL30616, a lignocellulolytic fungus for bioabatement of inhibitors in plant biomass hydrolysates.</title>
        <authorList>
            <consortium name="DOE Joint Genome Institute"/>
            <person name="Jimenez D.J."/>
            <person name="Hector R.E."/>
            <person name="Riley R."/>
            <person name="Sun H."/>
            <person name="Grigoriev I.V."/>
            <person name="Van Elsas J.D."/>
            <person name="Nichols N.N."/>
        </authorList>
    </citation>
    <scope>NUCLEOTIDE SEQUENCE [LARGE SCALE GENOMIC DNA]</scope>
    <source>
        <strain evidence="2 3">NRRL 30616</strain>
    </source>
</reference>
<sequence>MSPPAPTPKITELQRRRARELLNLHAHLSSPPSTSSPSASSPSPASTSIPPSLATRLLADIQPHLKWAVWAANQPLAGESVDKGGKGVGGKGPGGKGLGGNGGKGSGGKEARFVPEGKKGGWNSRWTTDPRSWRAQVGWFEQWGVAAGITNPKETVGGDSEKSRGEEKEKKGESLEDEIRRSEVEGGDGEGGETVVDGGDEAGDENTAMDEGEEDSAASLSESEVQTAETTTMSQKKRGRPGDKTAVTRKNKQTQTEKKTVIASEPSPHRQDEASLQPAAPRSETPTTTTPAAPQHTFAAGQDIKFSSSGRTQPRSETAHGFDEAGFERAFDAFREGGSGDDFLAGGGGISGGGTDGGAASPARRARPRGGLFSDVLDGGRLSQDGVDSVAGPTVGAFRDGVTATGGEGEDVVAGVDGLGLGDGGLGAVVHEGETDGAGHAEGTCQRCPACLEGFYRWYRTVHPERRERRRERDGMMKGEHM</sequence>
<keyword evidence="3" id="KW-1185">Reference proteome</keyword>
<feature type="region of interest" description="Disordered" evidence="1">
    <location>
        <begin position="79"/>
        <end position="130"/>
    </location>
</feature>
<protein>
    <submittedName>
        <fullName evidence="2">Uncharacterized protein</fullName>
    </submittedName>
</protein>
<feature type="compositionally biased region" description="Low complexity" evidence="1">
    <location>
        <begin position="29"/>
        <end position="51"/>
    </location>
</feature>
<feature type="region of interest" description="Disordered" evidence="1">
    <location>
        <begin position="144"/>
        <end position="322"/>
    </location>
</feature>
<evidence type="ECO:0000256" key="1">
    <source>
        <dbReference type="SAM" id="MobiDB-lite"/>
    </source>
</evidence>
<feature type="region of interest" description="Disordered" evidence="1">
    <location>
        <begin position="22"/>
        <end position="51"/>
    </location>
</feature>
<feature type="compositionally biased region" description="Basic and acidic residues" evidence="1">
    <location>
        <begin position="159"/>
        <end position="184"/>
    </location>
</feature>
<dbReference type="Proteomes" id="UP000182658">
    <property type="component" value="Unassembled WGS sequence"/>
</dbReference>
<gene>
    <name evidence="2" type="ORF">CONLIGDRAFT_649877</name>
</gene>
<name>A0A1J7J0G4_9PEZI</name>
<feature type="region of interest" description="Disordered" evidence="1">
    <location>
        <begin position="338"/>
        <end position="378"/>
    </location>
</feature>
<dbReference type="EMBL" id="KV875107">
    <property type="protein sequence ID" value="OIW23360.1"/>
    <property type="molecule type" value="Genomic_DNA"/>
</dbReference>